<evidence type="ECO:0000313" key="4">
    <source>
        <dbReference type="EMBL" id="KAG7384874.1"/>
    </source>
</evidence>
<evidence type="ECO:0000256" key="1">
    <source>
        <dbReference type="SAM" id="Coils"/>
    </source>
</evidence>
<dbReference type="AlphaFoldDB" id="A0A8T1VZ37"/>
<protein>
    <recommendedName>
        <fullName evidence="3">G domain-containing protein</fullName>
    </recommendedName>
</protein>
<dbReference type="OrthoDB" id="8954335at2759"/>
<dbReference type="GO" id="GO:0005525">
    <property type="term" value="F:GTP binding"/>
    <property type="evidence" value="ECO:0007669"/>
    <property type="project" value="InterPro"/>
</dbReference>
<keyword evidence="2" id="KW-0472">Membrane</keyword>
<keyword evidence="5" id="KW-1185">Reference proteome</keyword>
<keyword evidence="2" id="KW-1133">Transmembrane helix</keyword>
<evidence type="ECO:0000259" key="3">
    <source>
        <dbReference type="Pfam" id="PF01926"/>
    </source>
</evidence>
<dbReference type="Proteomes" id="UP000693981">
    <property type="component" value="Unassembled WGS sequence"/>
</dbReference>
<accession>A0A8T1VZ37</accession>
<feature type="coiled-coil region" evidence="1">
    <location>
        <begin position="205"/>
        <end position="239"/>
    </location>
</feature>
<dbReference type="Pfam" id="PF01926">
    <property type="entry name" value="MMR_HSR1"/>
    <property type="match status" value="1"/>
</dbReference>
<keyword evidence="2" id="KW-0812">Transmembrane</keyword>
<gene>
    <name evidence="4" type="ORF">PHYBOEH_009258</name>
</gene>
<reference evidence="4" key="1">
    <citation type="submission" date="2021-02" db="EMBL/GenBank/DDBJ databases">
        <authorList>
            <person name="Palmer J.M."/>
        </authorList>
    </citation>
    <scope>NUCLEOTIDE SEQUENCE</scope>
    <source>
        <strain evidence="4">SCRP23</strain>
    </source>
</reference>
<dbReference type="InterPro" id="IPR006073">
    <property type="entry name" value="GTP-bd"/>
</dbReference>
<dbReference type="EMBL" id="JAGDFL010000575">
    <property type="protein sequence ID" value="KAG7384874.1"/>
    <property type="molecule type" value="Genomic_DNA"/>
</dbReference>
<feature type="transmembrane region" description="Helical" evidence="2">
    <location>
        <begin position="286"/>
        <end position="307"/>
    </location>
</feature>
<proteinExistence type="predicted"/>
<name>A0A8T1VZ37_9STRA</name>
<sequence>MSNNLRENRLFLGNPGTGKSTLINCLIGNQVFQAGVNWGDGLTRDFQRFESNGVTYMDTPGLADGSIIELAARAITTALKQSGSYKLFFMVRLQNGRVVSEDLSTVESVLDSIELPGVRYSILINNISRKVYETLSTRGREFDAIASLINSGKYSTTNICLIPRIDELTEKNNQVVQLPLRVVDFIENKAPTISILQTNVKNIAVDKFHQQTAKIRAELEEARRENLELIRRVEELEKQRHVSINVDEVPAYPTAVPAVPAQQPQAPYTAHPATPVARNKIDPDEWMPIFCCCFWFGPLGVFCYFFFFRDR</sequence>
<organism evidence="4 5">
    <name type="scientific">Phytophthora boehmeriae</name>
    <dbReference type="NCBI Taxonomy" id="109152"/>
    <lineage>
        <taxon>Eukaryota</taxon>
        <taxon>Sar</taxon>
        <taxon>Stramenopiles</taxon>
        <taxon>Oomycota</taxon>
        <taxon>Peronosporomycetes</taxon>
        <taxon>Peronosporales</taxon>
        <taxon>Peronosporaceae</taxon>
        <taxon>Phytophthora</taxon>
    </lineage>
</organism>
<keyword evidence="1" id="KW-0175">Coiled coil</keyword>
<evidence type="ECO:0000256" key="2">
    <source>
        <dbReference type="SAM" id="Phobius"/>
    </source>
</evidence>
<feature type="domain" description="G" evidence="3">
    <location>
        <begin position="11"/>
        <end position="95"/>
    </location>
</feature>
<comment type="caution">
    <text evidence="4">The sequence shown here is derived from an EMBL/GenBank/DDBJ whole genome shotgun (WGS) entry which is preliminary data.</text>
</comment>
<evidence type="ECO:0000313" key="5">
    <source>
        <dbReference type="Proteomes" id="UP000693981"/>
    </source>
</evidence>